<accession>S7ULZ6</accession>
<feature type="domain" description="Toprim" evidence="8">
    <location>
        <begin position="83"/>
        <end position="180"/>
    </location>
</feature>
<reference evidence="9 10" key="1">
    <citation type="journal article" date="2013" name="Genome Announc.">
        <title>Draft genome sequences for three mercury-methylating, sulfate-reducing bacteria.</title>
        <authorList>
            <person name="Brown S.D."/>
            <person name="Hurt R.A.Jr."/>
            <person name="Gilmour C.C."/>
            <person name="Elias D.A."/>
        </authorList>
    </citation>
    <scope>NUCLEOTIDE SEQUENCE [LARGE SCALE GENOMIC DNA]</scope>
    <source>
        <strain evidence="9 10">DSM 16529</strain>
    </source>
</reference>
<feature type="zinc finger region" description="C4-type" evidence="7">
    <location>
        <begin position="60"/>
        <end position="75"/>
    </location>
</feature>
<dbReference type="GO" id="GO:0006310">
    <property type="term" value="P:DNA recombination"/>
    <property type="evidence" value="ECO:0007669"/>
    <property type="project" value="UniProtKB-UniRule"/>
</dbReference>
<protein>
    <recommendedName>
        <fullName evidence="7">Recombination protein RecR</fullName>
    </recommendedName>
</protein>
<evidence type="ECO:0000256" key="5">
    <source>
        <dbReference type="ARBA" id="ARBA00023172"/>
    </source>
</evidence>
<name>S7ULZ6_9BACT</name>
<dbReference type="STRING" id="1121439.dsat_2302"/>
<evidence type="ECO:0000256" key="7">
    <source>
        <dbReference type="HAMAP-Rule" id="MF_00017"/>
    </source>
</evidence>
<dbReference type="Proteomes" id="UP000014975">
    <property type="component" value="Unassembled WGS sequence"/>
</dbReference>
<dbReference type="PROSITE" id="PS50880">
    <property type="entry name" value="TOPRIM"/>
    <property type="match status" value="1"/>
</dbReference>
<dbReference type="AlphaFoldDB" id="S7ULZ6"/>
<dbReference type="CDD" id="cd01025">
    <property type="entry name" value="TOPRIM_recR"/>
    <property type="match status" value="1"/>
</dbReference>
<dbReference type="EMBL" id="ATHI01000005">
    <property type="protein sequence ID" value="EPR34939.1"/>
    <property type="molecule type" value="Genomic_DNA"/>
</dbReference>
<dbReference type="InterPro" id="IPR034137">
    <property type="entry name" value="TOPRIM_RecR"/>
</dbReference>
<dbReference type="HAMAP" id="MF_00017">
    <property type="entry name" value="RecR"/>
    <property type="match status" value="1"/>
</dbReference>
<dbReference type="Pfam" id="PF21176">
    <property type="entry name" value="RecR_HhH"/>
    <property type="match status" value="1"/>
</dbReference>
<dbReference type="GO" id="GO:0006281">
    <property type="term" value="P:DNA repair"/>
    <property type="evidence" value="ECO:0007669"/>
    <property type="project" value="UniProtKB-UniRule"/>
</dbReference>
<evidence type="ECO:0000259" key="8">
    <source>
        <dbReference type="PROSITE" id="PS50880"/>
    </source>
</evidence>
<dbReference type="Pfam" id="PF13662">
    <property type="entry name" value="Toprim_4"/>
    <property type="match status" value="1"/>
</dbReference>
<keyword evidence="6 7" id="KW-0234">DNA repair</keyword>
<evidence type="ECO:0000256" key="2">
    <source>
        <dbReference type="ARBA" id="ARBA00022763"/>
    </source>
</evidence>
<dbReference type="InterPro" id="IPR023627">
    <property type="entry name" value="Rcmb_RecR"/>
</dbReference>
<evidence type="ECO:0000256" key="6">
    <source>
        <dbReference type="ARBA" id="ARBA00023204"/>
    </source>
</evidence>
<dbReference type="GO" id="GO:0008270">
    <property type="term" value="F:zinc ion binding"/>
    <property type="evidence" value="ECO:0007669"/>
    <property type="project" value="UniProtKB-KW"/>
</dbReference>
<comment type="similarity">
    <text evidence="7">Belongs to the RecR family.</text>
</comment>
<evidence type="ECO:0000256" key="3">
    <source>
        <dbReference type="ARBA" id="ARBA00022771"/>
    </source>
</evidence>
<keyword evidence="2 7" id="KW-0227">DNA damage</keyword>
<dbReference type="eggNOG" id="COG0353">
    <property type="taxonomic scope" value="Bacteria"/>
</dbReference>
<dbReference type="PATRIC" id="fig|1121439.3.peg.691"/>
<comment type="caution">
    <text evidence="9">The sequence shown here is derived from an EMBL/GenBank/DDBJ whole genome shotgun (WGS) entry which is preliminary data.</text>
</comment>
<keyword evidence="5 7" id="KW-0233">DNA recombination</keyword>
<dbReference type="PANTHER" id="PTHR30446:SF0">
    <property type="entry name" value="RECOMBINATION PROTEIN RECR"/>
    <property type="match status" value="1"/>
</dbReference>
<keyword evidence="4 7" id="KW-0862">Zinc</keyword>
<evidence type="ECO:0000256" key="4">
    <source>
        <dbReference type="ARBA" id="ARBA00022833"/>
    </source>
</evidence>
<dbReference type="RefSeq" id="WP_020886188.1">
    <property type="nucleotide sequence ID" value="NZ_ATHI01000005.1"/>
</dbReference>
<keyword evidence="10" id="KW-1185">Reference proteome</keyword>
<comment type="function">
    <text evidence="7">May play a role in DNA repair. It seems to be involved in an RecBC-independent recombinational process of DNA repair. It may act with RecF and RecO.</text>
</comment>
<dbReference type="SUPFAM" id="SSF111304">
    <property type="entry name" value="Recombination protein RecR"/>
    <property type="match status" value="1"/>
</dbReference>
<dbReference type="GO" id="GO:0003677">
    <property type="term" value="F:DNA binding"/>
    <property type="evidence" value="ECO:0007669"/>
    <property type="project" value="UniProtKB-UniRule"/>
</dbReference>
<evidence type="ECO:0000313" key="10">
    <source>
        <dbReference type="Proteomes" id="UP000014975"/>
    </source>
</evidence>
<evidence type="ECO:0000256" key="1">
    <source>
        <dbReference type="ARBA" id="ARBA00022723"/>
    </source>
</evidence>
<dbReference type="Pfam" id="PF21175">
    <property type="entry name" value="RecR_C"/>
    <property type="match status" value="1"/>
</dbReference>
<gene>
    <name evidence="7" type="primary">recR</name>
    <name evidence="9" type="ORF">dsat_2302</name>
</gene>
<organism evidence="9 10">
    <name type="scientific">Alkalidesulfovibrio alkalitolerans DSM 16529</name>
    <dbReference type="NCBI Taxonomy" id="1121439"/>
    <lineage>
        <taxon>Bacteria</taxon>
        <taxon>Pseudomonadati</taxon>
        <taxon>Thermodesulfobacteriota</taxon>
        <taxon>Desulfovibrionia</taxon>
        <taxon>Desulfovibrionales</taxon>
        <taxon>Desulfovibrionaceae</taxon>
        <taxon>Alkalidesulfovibrio</taxon>
    </lineage>
</organism>
<dbReference type="InterPro" id="IPR000093">
    <property type="entry name" value="DNA_Rcmb_RecR"/>
</dbReference>
<evidence type="ECO:0000313" key="9">
    <source>
        <dbReference type="EMBL" id="EPR34939.1"/>
    </source>
</evidence>
<sequence length="203" mass="22244">MDANTLPLPLRELVERLAALPGLGPKSALRIALTMLKWPRERADALGQAVLDLREKLCFCRRCLSIAEQSPCPLCADPGRERDQLCLVGEWDSLLALEAGGFYRGQYMVLGGLIAPLDGVDAASLDFAALKARLAEGEVRELILALGTTTEAEATASYVKNLLAREFPDIGLTRLAQGIPLGSEVKYVDRETLRQSLLWRQKI</sequence>
<proteinExistence type="inferred from homology"/>
<dbReference type="NCBIfam" id="TIGR00615">
    <property type="entry name" value="recR"/>
    <property type="match status" value="1"/>
</dbReference>
<dbReference type="PANTHER" id="PTHR30446">
    <property type="entry name" value="RECOMBINATION PROTEIN RECR"/>
    <property type="match status" value="1"/>
</dbReference>
<dbReference type="InterPro" id="IPR006171">
    <property type="entry name" value="TOPRIM_dom"/>
</dbReference>
<dbReference type="OrthoDB" id="9802672at2"/>
<keyword evidence="1 7" id="KW-0479">Metal-binding</keyword>
<keyword evidence="3 7" id="KW-0863">Zinc-finger</keyword>
<dbReference type="Gene3D" id="1.10.8.420">
    <property type="entry name" value="RecR Domain 1"/>
    <property type="match status" value="1"/>
</dbReference>
<dbReference type="Gene3D" id="3.40.1360.10">
    <property type="match status" value="1"/>
</dbReference>